<proteinExistence type="predicted"/>
<evidence type="ECO:0000313" key="1">
    <source>
        <dbReference type="EMBL" id="VTN08635.1"/>
    </source>
</evidence>
<dbReference type="AlphaFoldDB" id="A0A4U9CZD6"/>
<protein>
    <recommendedName>
        <fullName evidence="3">STAS domain-containing protein</fullName>
    </recommendedName>
</protein>
<gene>
    <name evidence="1" type="ORF">NCTC9185_00513</name>
</gene>
<name>A0A4U9CZD6_RAOTE</name>
<dbReference type="EMBL" id="CABDVU010000001">
    <property type="protein sequence ID" value="VTN08635.1"/>
    <property type="molecule type" value="Genomic_DNA"/>
</dbReference>
<evidence type="ECO:0008006" key="3">
    <source>
        <dbReference type="Google" id="ProtNLM"/>
    </source>
</evidence>
<sequence>MMTEQTLATLLNIDQTVNPPRITASGDWVLAHYAHLEPAVRALQPQLLSNAIFDLSQLGTLDTAGATLLVKLMGEEKVLELERIAPTLPIGVVSCCKQSDRH</sequence>
<reference evidence="1 2" key="1">
    <citation type="submission" date="2019-04" db="EMBL/GenBank/DDBJ databases">
        <authorList>
            <consortium name="Pathogen Informatics"/>
        </authorList>
    </citation>
    <scope>NUCLEOTIDE SEQUENCE [LARGE SCALE GENOMIC DNA]</scope>
    <source>
        <strain evidence="1 2">NCTC9185</strain>
    </source>
</reference>
<organism evidence="1 2">
    <name type="scientific">Raoultella terrigena</name>
    <name type="common">Klebsiella terrigena</name>
    <dbReference type="NCBI Taxonomy" id="577"/>
    <lineage>
        <taxon>Bacteria</taxon>
        <taxon>Pseudomonadati</taxon>
        <taxon>Pseudomonadota</taxon>
        <taxon>Gammaproteobacteria</taxon>
        <taxon>Enterobacterales</taxon>
        <taxon>Enterobacteriaceae</taxon>
        <taxon>Klebsiella/Raoultella group</taxon>
        <taxon>Raoultella</taxon>
    </lineage>
</organism>
<evidence type="ECO:0000313" key="2">
    <source>
        <dbReference type="Proteomes" id="UP000339249"/>
    </source>
</evidence>
<dbReference type="Proteomes" id="UP000339249">
    <property type="component" value="Unassembled WGS sequence"/>
</dbReference>
<accession>A0A4U9CZD6</accession>